<dbReference type="GO" id="GO:0005886">
    <property type="term" value="C:plasma membrane"/>
    <property type="evidence" value="ECO:0007669"/>
    <property type="project" value="UniProtKB-SubCell"/>
</dbReference>
<organism evidence="9 10">
    <name type="scientific">Desulfoglaeba alkanexedens ALDC</name>
    <dbReference type="NCBI Taxonomy" id="980445"/>
    <lineage>
        <taxon>Bacteria</taxon>
        <taxon>Pseudomonadati</taxon>
        <taxon>Thermodesulfobacteriota</taxon>
        <taxon>Syntrophobacteria</taxon>
        <taxon>Syntrophobacterales</taxon>
        <taxon>Syntrophobacteraceae</taxon>
        <taxon>Desulfoglaeba</taxon>
    </lineage>
</organism>
<dbReference type="RefSeq" id="WP_137423660.1">
    <property type="nucleotide sequence ID" value="NZ_CP040098.1"/>
</dbReference>
<feature type="transmembrane region" description="Helical" evidence="8">
    <location>
        <begin position="152"/>
        <end position="176"/>
    </location>
</feature>
<dbReference type="PANTHER" id="PTHR21716:SF53">
    <property type="entry name" value="PERMEASE PERM-RELATED"/>
    <property type="match status" value="1"/>
</dbReference>
<evidence type="ECO:0000313" key="9">
    <source>
        <dbReference type="EMBL" id="QCQ21691.1"/>
    </source>
</evidence>
<evidence type="ECO:0000256" key="6">
    <source>
        <dbReference type="ARBA" id="ARBA00022989"/>
    </source>
</evidence>
<dbReference type="Pfam" id="PF01594">
    <property type="entry name" value="AI-2E_transport"/>
    <property type="match status" value="1"/>
</dbReference>
<keyword evidence="5 8" id="KW-0812">Transmembrane</keyword>
<name>A0A4V1ERH8_9BACT</name>
<dbReference type="EMBL" id="CP040098">
    <property type="protein sequence ID" value="QCQ21691.1"/>
    <property type="molecule type" value="Genomic_DNA"/>
</dbReference>
<evidence type="ECO:0000256" key="4">
    <source>
        <dbReference type="ARBA" id="ARBA00022475"/>
    </source>
</evidence>
<evidence type="ECO:0000256" key="3">
    <source>
        <dbReference type="ARBA" id="ARBA00022448"/>
    </source>
</evidence>
<keyword evidence="10" id="KW-1185">Reference proteome</keyword>
<dbReference type="Proteomes" id="UP000298602">
    <property type="component" value="Chromosome"/>
</dbReference>
<keyword evidence="4" id="KW-1003">Cell membrane</keyword>
<comment type="subcellular location">
    <subcellularLocation>
        <location evidence="1">Cell membrane</location>
        <topology evidence="1">Multi-pass membrane protein</topology>
    </subcellularLocation>
</comment>
<protein>
    <submittedName>
        <fullName evidence="9">AI-2E family transporter</fullName>
    </submittedName>
</protein>
<reference evidence="9 10" key="1">
    <citation type="submission" date="2019-05" db="EMBL/GenBank/DDBJ databases">
        <title>The Complete Genome Sequence of the n-alkane-degrading Desulfoglaeba alkanexedens ALDC reveals multiple alkylsuccinate synthase gene clusters.</title>
        <authorList>
            <person name="Callaghan A.V."/>
            <person name="Davidova I.A."/>
            <person name="Duncan K.E."/>
            <person name="Morris B."/>
            <person name="McInerney M.J."/>
        </authorList>
    </citation>
    <scope>NUCLEOTIDE SEQUENCE [LARGE SCALE GENOMIC DNA]</scope>
    <source>
        <strain evidence="9 10">ALDC</strain>
    </source>
</reference>
<keyword evidence="7 8" id="KW-0472">Membrane</keyword>
<keyword evidence="6 8" id="KW-1133">Transmembrane helix</keyword>
<evidence type="ECO:0000256" key="2">
    <source>
        <dbReference type="ARBA" id="ARBA00009773"/>
    </source>
</evidence>
<evidence type="ECO:0000256" key="7">
    <source>
        <dbReference type="ARBA" id="ARBA00023136"/>
    </source>
</evidence>
<feature type="transmembrane region" description="Helical" evidence="8">
    <location>
        <begin position="281"/>
        <end position="300"/>
    </location>
</feature>
<evidence type="ECO:0000256" key="1">
    <source>
        <dbReference type="ARBA" id="ARBA00004651"/>
    </source>
</evidence>
<feature type="transmembrane region" description="Helical" evidence="8">
    <location>
        <begin position="220"/>
        <end position="244"/>
    </location>
</feature>
<dbReference type="GO" id="GO:0055085">
    <property type="term" value="P:transmembrane transport"/>
    <property type="evidence" value="ECO:0007669"/>
    <property type="project" value="TreeGrafter"/>
</dbReference>
<accession>A0A4V1ERH8</accession>
<sequence length="369" mass="41609">MQLVREWFQRHLSNPQVVILVLLLSSGFLGVYLLGGMLTPVLASVVIAYLLEGLVGILQRRRVPRLVAVVLVFLLFILSCLFALFLLLPLVFDQLQQLFVQLPSIILWVQGQLLHLPERFPEFISEQQVTDLTNLIRSEIGQLGQKVLSYSAASVMGIISMLVYLFLVPLMVFFFLKDKERILRWFGRFLPRDRQLASQVWREVDRQIGNYVRGKVWEILILWSVSTLAFTLLGLEFALLLGLFVGLSVLIPYIGATAMMVPVALIAYFQWGWSSQFAWAVTAYTVIQILDGNVLATLLFSEVTNLHPVAIIVAILVFGGLWGFWGVFFAIPLATLVQAVITAWPKDADEETIGDEKRIETVEATAARE</sequence>
<feature type="transmembrane region" description="Helical" evidence="8">
    <location>
        <begin position="12"/>
        <end position="35"/>
    </location>
</feature>
<feature type="transmembrane region" description="Helical" evidence="8">
    <location>
        <begin position="306"/>
        <end position="331"/>
    </location>
</feature>
<dbReference type="OrthoDB" id="5416941at2"/>
<dbReference type="AlphaFoldDB" id="A0A4V1ERH8"/>
<evidence type="ECO:0000256" key="8">
    <source>
        <dbReference type="SAM" id="Phobius"/>
    </source>
</evidence>
<feature type="transmembrane region" description="Helical" evidence="8">
    <location>
        <begin position="66"/>
        <end position="92"/>
    </location>
</feature>
<dbReference type="InterPro" id="IPR002549">
    <property type="entry name" value="AI-2E-like"/>
</dbReference>
<evidence type="ECO:0000256" key="5">
    <source>
        <dbReference type="ARBA" id="ARBA00022692"/>
    </source>
</evidence>
<gene>
    <name evidence="9" type="ORF">FDQ92_05560</name>
</gene>
<dbReference type="PANTHER" id="PTHR21716">
    <property type="entry name" value="TRANSMEMBRANE PROTEIN"/>
    <property type="match status" value="1"/>
</dbReference>
<reference evidence="9 10" key="2">
    <citation type="submission" date="2019-05" db="EMBL/GenBank/DDBJ databases">
        <authorList>
            <person name="Suflita J.M."/>
            <person name="Marks C.R."/>
        </authorList>
    </citation>
    <scope>NUCLEOTIDE SEQUENCE [LARGE SCALE GENOMIC DNA]</scope>
    <source>
        <strain evidence="9 10">ALDC</strain>
    </source>
</reference>
<feature type="transmembrane region" description="Helical" evidence="8">
    <location>
        <begin position="250"/>
        <end position="269"/>
    </location>
</feature>
<keyword evidence="3" id="KW-0813">Transport</keyword>
<dbReference type="KEGG" id="dax:FDQ92_05560"/>
<evidence type="ECO:0000313" key="10">
    <source>
        <dbReference type="Proteomes" id="UP000298602"/>
    </source>
</evidence>
<comment type="similarity">
    <text evidence="2">Belongs to the autoinducer-2 exporter (AI-2E) (TC 2.A.86) family.</text>
</comment>
<proteinExistence type="inferred from homology"/>
<feature type="transmembrane region" description="Helical" evidence="8">
    <location>
        <begin position="41"/>
        <end position="59"/>
    </location>
</feature>